<dbReference type="PROSITE" id="PS50089">
    <property type="entry name" value="ZF_RING_2"/>
    <property type="match status" value="1"/>
</dbReference>
<keyword evidence="5" id="KW-1185">Reference proteome</keyword>
<protein>
    <recommendedName>
        <fullName evidence="3">RING-type domain-containing protein</fullName>
    </recommendedName>
</protein>
<sequence>MDQLLFYSVDYENEAPPRPLTPFESIMENTILVCFAVLLCGFCMYCLFLVWKDREGGRVEWSTGEMHQDFSHRSLDIEESVQAQNFGHLSLNIEELVQEYRRSSHLEPASSDIKELDPADQKLERALARLPAISIFEMDKLETPSGKDCVICLEDFEPGGQCQKFPICNHIFHFHCIRQWLRIQFNCPICRTSIWKSARKPKKRRNNRKRNQLVTS</sequence>
<dbReference type="Pfam" id="PF13639">
    <property type="entry name" value="zf-RING_2"/>
    <property type="match status" value="1"/>
</dbReference>
<dbReference type="SMART" id="SM00184">
    <property type="entry name" value="RING"/>
    <property type="match status" value="1"/>
</dbReference>
<dbReference type="EMBL" id="JAXUIC010000010">
    <property type="protein sequence ID" value="KAK4566222.1"/>
    <property type="molecule type" value="Genomic_DNA"/>
</dbReference>
<accession>A0AAN7E8Z9</accession>
<dbReference type="InterPro" id="IPR013083">
    <property type="entry name" value="Znf_RING/FYVE/PHD"/>
</dbReference>
<gene>
    <name evidence="4" type="ORF">RGQ29_002452</name>
</gene>
<keyword evidence="2" id="KW-0812">Transmembrane</keyword>
<evidence type="ECO:0000256" key="2">
    <source>
        <dbReference type="SAM" id="Phobius"/>
    </source>
</evidence>
<name>A0AAN7E8Z9_QUERU</name>
<feature type="transmembrane region" description="Helical" evidence="2">
    <location>
        <begin position="30"/>
        <end position="51"/>
    </location>
</feature>
<evidence type="ECO:0000313" key="5">
    <source>
        <dbReference type="Proteomes" id="UP001324115"/>
    </source>
</evidence>
<dbReference type="InterPro" id="IPR001841">
    <property type="entry name" value="Znf_RING"/>
</dbReference>
<keyword evidence="1" id="KW-0479">Metal-binding</keyword>
<dbReference type="AlphaFoldDB" id="A0AAN7E8Z9"/>
<proteinExistence type="predicted"/>
<keyword evidence="2" id="KW-0472">Membrane</keyword>
<dbReference type="PANTHER" id="PTHR45676:SF41">
    <property type="entry name" value="RING-H2 FINGER PROTEIN ATL66"/>
    <property type="match status" value="1"/>
</dbReference>
<feature type="domain" description="RING-type" evidence="3">
    <location>
        <begin position="149"/>
        <end position="191"/>
    </location>
</feature>
<evidence type="ECO:0000256" key="1">
    <source>
        <dbReference type="PROSITE-ProRule" id="PRU00175"/>
    </source>
</evidence>
<keyword evidence="2" id="KW-1133">Transmembrane helix</keyword>
<dbReference type="PANTHER" id="PTHR45676">
    <property type="entry name" value="RING-H2 FINGER PROTEIN ATL51-RELATED"/>
    <property type="match status" value="1"/>
</dbReference>
<dbReference type="GO" id="GO:0008270">
    <property type="term" value="F:zinc ion binding"/>
    <property type="evidence" value="ECO:0007669"/>
    <property type="project" value="UniProtKB-KW"/>
</dbReference>
<organism evidence="4 5">
    <name type="scientific">Quercus rubra</name>
    <name type="common">Northern red oak</name>
    <name type="synonym">Quercus borealis</name>
    <dbReference type="NCBI Taxonomy" id="3512"/>
    <lineage>
        <taxon>Eukaryota</taxon>
        <taxon>Viridiplantae</taxon>
        <taxon>Streptophyta</taxon>
        <taxon>Embryophyta</taxon>
        <taxon>Tracheophyta</taxon>
        <taxon>Spermatophyta</taxon>
        <taxon>Magnoliopsida</taxon>
        <taxon>eudicotyledons</taxon>
        <taxon>Gunneridae</taxon>
        <taxon>Pentapetalae</taxon>
        <taxon>rosids</taxon>
        <taxon>fabids</taxon>
        <taxon>Fagales</taxon>
        <taxon>Fagaceae</taxon>
        <taxon>Quercus</taxon>
    </lineage>
</organism>
<reference evidence="4 5" key="1">
    <citation type="journal article" date="2023" name="G3 (Bethesda)">
        <title>A haplotype-resolved chromosome-scale genome for Quercus rubra L. provides insights into the genetics of adaptive traits for red oak species.</title>
        <authorList>
            <person name="Kapoor B."/>
            <person name="Jenkins J."/>
            <person name="Schmutz J."/>
            <person name="Zhebentyayeva T."/>
            <person name="Kuelheim C."/>
            <person name="Coggeshall M."/>
            <person name="Heim C."/>
            <person name="Lasky J.R."/>
            <person name="Leites L."/>
            <person name="Islam-Faridi N."/>
            <person name="Romero-Severson J."/>
            <person name="DeLeo V.L."/>
            <person name="Lucas S.M."/>
            <person name="Lazic D."/>
            <person name="Gailing O."/>
            <person name="Carlson J."/>
            <person name="Staton M."/>
        </authorList>
    </citation>
    <scope>NUCLEOTIDE SEQUENCE [LARGE SCALE GENOMIC DNA]</scope>
    <source>
        <strain evidence="4">Pseudo-F2</strain>
    </source>
</reference>
<dbReference type="SUPFAM" id="SSF57850">
    <property type="entry name" value="RING/U-box"/>
    <property type="match status" value="1"/>
</dbReference>
<dbReference type="Gene3D" id="3.30.40.10">
    <property type="entry name" value="Zinc/RING finger domain, C3HC4 (zinc finger)"/>
    <property type="match status" value="1"/>
</dbReference>
<evidence type="ECO:0000259" key="3">
    <source>
        <dbReference type="PROSITE" id="PS50089"/>
    </source>
</evidence>
<dbReference type="Proteomes" id="UP001324115">
    <property type="component" value="Unassembled WGS sequence"/>
</dbReference>
<keyword evidence="1" id="KW-0863">Zinc-finger</keyword>
<keyword evidence="1" id="KW-0862">Zinc</keyword>
<comment type="caution">
    <text evidence="4">The sequence shown here is derived from an EMBL/GenBank/DDBJ whole genome shotgun (WGS) entry which is preliminary data.</text>
</comment>
<evidence type="ECO:0000313" key="4">
    <source>
        <dbReference type="EMBL" id="KAK4566222.1"/>
    </source>
</evidence>